<evidence type="ECO:0000313" key="1">
    <source>
        <dbReference type="EMBL" id="CAA9232983.1"/>
    </source>
</evidence>
<feature type="non-terminal residue" evidence="1">
    <location>
        <position position="1"/>
    </location>
</feature>
<protein>
    <submittedName>
        <fullName evidence="1">Uncharacterized protein</fullName>
    </submittedName>
</protein>
<sequence length="24" mass="2436">AIGPSHASLRYEALGSYQCVGAGQ</sequence>
<organism evidence="1">
    <name type="scientific">uncultured Chloroflexia bacterium</name>
    <dbReference type="NCBI Taxonomy" id="1672391"/>
    <lineage>
        <taxon>Bacteria</taxon>
        <taxon>Bacillati</taxon>
        <taxon>Chloroflexota</taxon>
        <taxon>Chloroflexia</taxon>
        <taxon>environmental samples</taxon>
    </lineage>
</organism>
<dbReference type="EMBL" id="CADCTR010000320">
    <property type="protein sequence ID" value="CAA9232983.1"/>
    <property type="molecule type" value="Genomic_DNA"/>
</dbReference>
<accession>A0A6J4HWJ2</accession>
<dbReference type="AlphaFoldDB" id="A0A6J4HWJ2"/>
<proteinExistence type="predicted"/>
<name>A0A6J4HWJ2_9CHLR</name>
<gene>
    <name evidence="1" type="ORF">AVDCRST_MAG93-970</name>
</gene>
<reference evidence="1" key="1">
    <citation type="submission" date="2020-02" db="EMBL/GenBank/DDBJ databases">
        <authorList>
            <person name="Meier V. D."/>
        </authorList>
    </citation>
    <scope>NUCLEOTIDE SEQUENCE</scope>
    <source>
        <strain evidence="1">AVDCRST_MAG93</strain>
    </source>
</reference>
<feature type="non-terminal residue" evidence="1">
    <location>
        <position position="24"/>
    </location>
</feature>